<proteinExistence type="predicted"/>
<dbReference type="EMBL" id="SPRH01000080">
    <property type="protein sequence ID" value="TIB95798.1"/>
    <property type="molecule type" value="Genomic_DNA"/>
</dbReference>
<protein>
    <submittedName>
        <fullName evidence="2">Uncharacterized protein</fullName>
    </submittedName>
</protein>
<reference evidence="2 3" key="1">
    <citation type="submission" date="2019-03" db="EMBL/GenBank/DDBJ databases">
        <title>Sequencing 25 genomes of Wallemia mellicola.</title>
        <authorList>
            <person name="Gostincar C."/>
        </authorList>
    </citation>
    <scope>NUCLEOTIDE SEQUENCE [LARGE SCALE GENOMIC DNA]</scope>
    <source>
        <strain evidence="2 3">EXF-1262</strain>
    </source>
</reference>
<dbReference type="Proteomes" id="UP000307169">
    <property type="component" value="Unassembled WGS sequence"/>
</dbReference>
<organism evidence="2 3">
    <name type="scientific">Wallemia mellicola</name>
    <dbReference type="NCBI Taxonomy" id="1708541"/>
    <lineage>
        <taxon>Eukaryota</taxon>
        <taxon>Fungi</taxon>
        <taxon>Dikarya</taxon>
        <taxon>Basidiomycota</taxon>
        <taxon>Wallemiomycotina</taxon>
        <taxon>Wallemiomycetes</taxon>
        <taxon>Wallemiales</taxon>
        <taxon>Wallemiaceae</taxon>
        <taxon>Wallemia</taxon>
    </lineage>
</organism>
<keyword evidence="1" id="KW-1133">Transmembrane helix</keyword>
<accession>A0A4T0NHT6</accession>
<gene>
    <name evidence="2" type="ORF">E3Q17_04137</name>
</gene>
<keyword evidence="1" id="KW-0812">Transmembrane</keyword>
<evidence type="ECO:0000313" key="3">
    <source>
        <dbReference type="Proteomes" id="UP000307169"/>
    </source>
</evidence>
<name>A0A4T0NHT6_9BASI</name>
<evidence type="ECO:0000256" key="1">
    <source>
        <dbReference type="SAM" id="Phobius"/>
    </source>
</evidence>
<comment type="caution">
    <text evidence="2">The sequence shown here is derived from an EMBL/GenBank/DDBJ whole genome shotgun (WGS) entry which is preliminary data.</text>
</comment>
<evidence type="ECO:0000313" key="2">
    <source>
        <dbReference type="EMBL" id="TIB95798.1"/>
    </source>
</evidence>
<sequence>MTEKVENISEAINRLEKCIEGLKECNLSIPSDENKQAKRSGFQTFAMVCKAFGIFVLILLVFYHVVAFVVVSLMALDVERYISFYLNVGKTLG</sequence>
<dbReference type="AlphaFoldDB" id="A0A4T0NHT6"/>
<feature type="transmembrane region" description="Helical" evidence="1">
    <location>
        <begin position="51"/>
        <end position="76"/>
    </location>
</feature>
<keyword evidence="1" id="KW-0472">Membrane</keyword>